<evidence type="ECO:0000313" key="1">
    <source>
        <dbReference type="EMBL" id="EOD78528.1"/>
    </source>
</evidence>
<gene>
    <name evidence="1" type="ORF">D515_02690</name>
</gene>
<dbReference type="EMBL" id="ANFM02000031">
    <property type="protein sequence ID" value="EOD78528.1"/>
    <property type="molecule type" value="Genomic_DNA"/>
</dbReference>
<accession>R1GQN0</accession>
<keyword evidence="2" id="KW-1185">Reference proteome</keyword>
<proteinExistence type="predicted"/>
<dbReference type="Proteomes" id="UP000011223">
    <property type="component" value="Unassembled WGS sequence"/>
</dbReference>
<comment type="caution">
    <text evidence="1">The sequence shown here is derived from an EMBL/GenBank/DDBJ whole genome shotgun (WGS) entry which is preliminary data.</text>
</comment>
<name>R1GQN0_9GAMM</name>
<sequence length="40" mass="4691">MTFNWLFEASHDTKLCEKLEVVAYYSTKALNIPFIVHFLA</sequence>
<protein>
    <submittedName>
        <fullName evidence="1">Uncharacterized protein</fullName>
    </submittedName>
</protein>
<evidence type="ECO:0000313" key="2">
    <source>
        <dbReference type="Proteomes" id="UP000011223"/>
    </source>
</evidence>
<reference evidence="1 2" key="1">
    <citation type="journal article" date="2014" name="PLoS ONE">
        <title>Grimontia indica AK16(T), sp. nov., Isolated from a Seawater Sample Reports the Presence of Pathogenic Genes Similar to Vibrio Genus.</title>
        <authorList>
            <person name="Singh A."/>
            <person name="Vaidya B."/>
            <person name="Khatri I."/>
            <person name="Srinivas T.N."/>
            <person name="Subramanian S."/>
            <person name="Korpole S."/>
            <person name="Pinnaka A.K."/>
        </authorList>
    </citation>
    <scope>NUCLEOTIDE SEQUENCE [LARGE SCALE GENOMIC DNA]</scope>
    <source>
        <strain evidence="1 2">AK16</strain>
    </source>
</reference>
<organism evidence="1 2">
    <name type="scientific">Grimontia indica</name>
    <dbReference type="NCBI Taxonomy" id="1056512"/>
    <lineage>
        <taxon>Bacteria</taxon>
        <taxon>Pseudomonadati</taxon>
        <taxon>Pseudomonadota</taxon>
        <taxon>Gammaproteobacteria</taxon>
        <taxon>Vibrionales</taxon>
        <taxon>Vibrionaceae</taxon>
        <taxon>Grimontia</taxon>
    </lineage>
</organism>
<dbReference type="AlphaFoldDB" id="R1GQN0"/>